<dbReference type="InterPro" id="IPR018656">
    <property type="entry name" value="DUF2087"/>
</dbReference>
<dbReference type="AlphaFoldDB" id="A0A3A9YUU1"/>
<dbReference type="RefSeq" id="WP_120681779.1">
    <property type="nucleotide sequence ID" value="NZ_RBAL01000012.1"/>
</dbReference>
<feature type="domain" description="DUF2087" evidence="1">
    <location>
        <begin position="17"/>
        <end position="86"/>
    </location>
</feature>
<sequence>MAGEGAHGVEALFVRGRLVAIPRRAARRTQLLAHLTETLFRPGRDYPEREVNEALLTVHEDCAALRRYLVDEGWLTRHADGTHYRRAR</sequence>
<name>A0A3A9YUU1_9ACTN</name>
<comment type="caution">
    <text evidence="2">The sequence shown here is derived from an EMBL/GenBank/DDBJ whole genome shotgun (WGS) entry which is preliminary data.</text>
</comment>
<dbReference type="OrthoDB" id="529288at2"/>
<evidence type="ECO:0000313" key="3">
    <source>
        <dbReference type="Proteomes" id="UP000272474"/>
    </source>
</evidence>
<evidence type="ECO:0000313" key="2">
    <source>
        <dbReference type="EMBL" id="RKN39755.1"/>
    </source>
</evidence>
<organism evidence="2 3">
    <name type="scientific">Streptomyces hoynatensis</name>
    <dbReference type="NCBI Taxonomy" id="1141874"/>
    <lineage>
        <taxon>Bacteria</taxon>
        <taxon>Bacillati</taxon>
        <taxon>Actinomycetota</taxon>
        <taxon>Actinomycetes</taxon>
        <taxon>Kitasatosporales</taxon>
        <taxon>Streptomycetaceae</taxon>
        <taxon>Streptomyces</taxon>
    </lineage>
</organism>
<keyword evidence="3" id="KW-1185">Reference proteome</keyword>
<proteinExistence type="predicted"/>
<evidence type="ECO:0000259" key="1">
    <source>
        <dbReference type="Pfam" id="PF09860"/>
    </source>
</evidence>
<dbReference type="Proteomes" id="UP000272474">
    <property type="component" value="Unassembled WGS sequence"/>
</dbReference>
<protein>
    <submittedName>
        <fullName evidence="2">DUF2087 domain-containing protein</fullName>
    </submittedName>
</protein>
<dbReference type="Pfam" id="PF09860">
    <property type="entry name" value="DUF2087"/>
    <property type="match status" value="1"/>
</dbReference>
<gene>
    <name evidence="2" type="ORF">D7294_20170</name>
</gene>
<accession>A0A3A9YUU1</accession>
<dbReference type="EMBL" id="RBAL01000012">
    <property type="protein sequence ID" value="RKN39755.1"/>
    <property type="molecule type" value="Genomic_DNA"/>
</dbReference>
<reference evidence="2 3" key="1">
    <citation type="journal article" date="2014" name="Int. J. Syst. Evol. Microbiol.">
        <title>Streptomyces hoynatensis sp. nov., isolated from deep marine sediment.</title>
        <authorList>
            <person name="Veyisoglu A."/>
            <person name="Sahin N."/>
        </authorList>
    </citation>
    <scope>NUCLEOTIDE SEQUENCE [LARGE SCALE GENOMIC DNA]</scope>
    <source>
        <strain evidence="2 3">KCTC 29097</strain>
    </source>
</reference>